<dbReference type="AlphaFoldDB" id="A0AAD6TM53"/>
<feature type="region of interest" description="Disordered" evidence="1">
    <location>
        <begin position="76"/>
        <end position="149"/>
    </location>
</feature>
<accession>A0AAD6TM53</accession>
<reference evidence="2" key="1">
    <citation type="submission" date="2023-03" db="EMBL/GenBank/DDBJ databases">
        <title>Massive genome expansion in bonnet fungi (Mycena s.s.) driven by repeated elements and novel gene families across ecological guilds.</title>
        <authorList>
            <consortium name="Lawrence Berkeley National Laboratory"/>
            <person name="Harder C.B."/>
            <person name="Miyauchi S."/>
            <person name="Viragh M."/>
            <person name="Kuo A."/>
            <person name="Thoen E."/>
            <person name="Andreopoulos B."/>
            <person name="Lu D."/>
            <person name="Skrede I."/>
            <person name="Drula E."/>
            <person name="Henrissat B."/>
            <person name="Morin E."/>
            <person name="Kohler A."/>
            <person name="Barry K."/>
            <person name="LaButti K."/>
            <person name="Morin E."/>
            <person name="Salamov A."/>
            <person name="Lipzen A."/>
            <person name="Mereny Z."/>
            <person name="Hegedus B."/>
            <person name="Baldrian P."/>
            <person name="Stursova M."/>
            <person name="Weitz H."/>
            <person name="Taylor A."/>
            <person name="Grigoriev I.V."/>
            <person name="Nagy L.G."/>
            <person name="Martin F."/>
            <person name="Kauserud H."/>
        </authorList>
    </citation>
    <scope>NUCLEOTIDE SEQUENCE</scope>
    <source>
        <strain evidence="2">CBHHK173m</strain>
    </source>
</reference>
<gene>
    <name evidence="2" type="ORF">B0H15DRAFT_957798</name>
</gene>
<organism evidence="2 3">
    <name type="scientific">Mycena belliarum</name>
    <dbReference type="NCBI Taxonomy" id="1033014"/>
    <lineage>
        <taxon>Eukaryota</taxon>
        <taxon>Fungi</taxon>
        <taxon>Dikarya</taxon>
        <taxon>Basidiomycota</taxon>
        <taxon>Agaricomycotina</taxon>
        <taxon>Agaricomycetes</taxon>
        <taxon>Agaricomycetidae</taxon>
        <taxon>Agaricales</taxon>
        <taxon>Marasmiineae</taxon>
        <taxon>Mycenaceae</taxon>
        <taxon>Mycena</taxon>
    </lineage>
</organism>
<evidence type="ECO:0000313" key="3">
    <source>
        <dbReference type="Proteomes" id="UP001222325"/>
    </source>
</evidence>
<keyword evidence="3" id="KW-1185">Reference proteome</keyword>
<feature type="compositionally biased region" description="Low complexity" evidence="1">
    <location>
        <begin position="101"/>
        <end position="124"/>
    </location>
</feature>
<proteinExistence type="predicted"/>
<protein>
    <submittedName>
        <fullName evidence="2">Uncharacterized protein</fullName>
    </submittedName>
</protein>
<sequence>MNTSRLKGSSPANPWVLGDSGQLALLRPSVPAGAGIGTKALAQLRLGAANGVAAMRKPIIFKGPPSAIIRRPPLGVISVPAGGATRSTTSIRGARENATHPTRSGSGASSATRPSTRRGTTGPTKKNSRHRDVMTPPPPVDRNAPPSRAATRIRRRWGNPPITTLGRVDGRGLAHDAHYVDDVRPDVYGTIDKLYECGICWGMKSHPVTFWLDEHSTCPECRDVFKFPPHQVLAEEKAIAAKYPDWVDHSQVTFSWSGVKFPRA</sequence>
<comment type="caution">
    <text evidence="2">The sequence shown here is derived from an EMBL/GenBank/DDBJ whole genome shotgun (WGS) entry which is preliminary data.</text>
</comment>
<evidence type="ECO:0000256" key="1">
    <source>
        <dbReference type="SAM" id="MobiDB-lite"/>
    </source>
</evidence>
<dbReference type="Proteomes" id="UP001222325">
    <property type="component" value="Unassembled WGS sequence"/>
</dbReference>
<dbReference type="EMBL" id="JARJCN010000133">
    <property type="protein sequence ID" value="KAJ7070285.1"/>
    <property type="molecule type" value="Genomic_DNA"/>
</dbReference>
<evidence type="ECO:0000313" key="2">
    <source>
        <dbReference type="EMBL" id="KAJ7070285.1"/>
    </source>
</evidence>
<name>A0AAD6TM53_9AGAR</name>